<dbReference type="CDD" id="cd23992">
    <property type="entry name" value="PBP_GOBP"/>
    <property type="match status" value="1"/>
</dbReference>
<sequence>MEKKIIFVVIVCLTTCKTVYSSQEIIQTMSINYMKGLDTCKSELNLPDVVDIEFAQFWREDYIISNRLTGCAIVCLSSKLDLLEPDGSLHHGNAADFAKKHGADEAMAQQLIDILHQCEQQYPDKMDACLYALQVCNCFKTQIHKLNWAPDVELIVGEVLAEI</sequence>
<dbReference type="OrthoDB" id="7413278at2759"/>
<keyword evidence="4" id="KW-0732">Signal</keyword>
<reference evidence="5 6" key="1">
    <citation type="journal article" date="2015" name="Nat. Commun.">
        <title>Outbred genome sequencing and CRISPR/Cas9 gene editing in butterflies.</title>
        <authorList>
            <person name="Li X."/>
            <person name="Fan D."/>
            <person name="Zhang W."/>
            <person name="Liu G."/>
            <person name="Zhang L."/>
            <person name="Zhao L."/>
            <person name="Fang X."/>
            <person name="Chen L."/>
            <person name="Dong Y."/>
            <person name="Chen Y."/>
            <person name="Ding Y."/>
            <person name="Zhao R."/>
            <person name="Feng M."/>
            <person name="Zhu Y."/>
            <person name="Feng Y."/>
            <person name="Jiang X."/>
            <person name="Zhu D."/>
            <person name="Xiang H."/>
            <person name="Feng X."/>
            <person name="Li S."/>
            <person name="Wang J."/>
            <person name="Zhang G."/>
            <person name="Kronforst M.R."/>
            <person name="Wang W."/>
        </authorList>
    </citation>
    <scope>NUCLEOTIDE SEQUENCE [LARGE SCALE GENOMIC DNA]</scope>
    <source>
        <strain evidence="5">Ya'a_city_454_Pm</strain>
        <tissue evidence="5">Whole body</tissue>
    </source>
</reference>
<dbReference type="PRINTS" id="PR00484">
    <property type="entry name" value="PBPGOBP"/>
</dbReference>
<dbReference type="InParanoid" id="A0A0N1IBI9"/>
<protein>
    <submittedName>
        <fullName evidence="5">Pheromone-binding protein</fullName>
    </submittedName>
</protein>
<feature type="chain" id="PRO_5005873825" evidence="4">
    <location>
        <begin position="22"/>
        <end position="163"/>
    </location>
</feature>
<evidence type="ECO:0000256" key="4">
    <source>
        <dbReference type="SAM" id="SignalP"/>
    </source>
</evidence>
<dbReference type="Gene3D" id="1.10.238.20">
    <property type="entry name" value="Pheromone/general odorant binding protein domain"/>
    <property type="match status" value="1"/>
</dbReference>
<dbReference type="InterPro" id="IPR006170">
    <property type="entry name" value="PBP/GOBP"/>
</dbReference>
<dbReference type="Proteomes" id="UP000053240">
    <property type="component" value="Unassembled WGS sequence"/>
</dbReference>
<evidence type="ECO:0000256" key="2">
    <source>
        <dbReference type="ARBA" id="ARBA00022448"/>
    </source>
</evidence>
<comment type="similarity">
    <text evidence="1">Belongs to the PBP/GOBP family.</text>
</comment>
<evidence type="ECO:0000256" key="1">
    <source>
        <dbReference type="ARBA" id="ARBA00008098"/>
    </source>
</evidence>
<dbReference type="KEGG" id="pmac:106718877"/>
<dbReference type="GO" id="GO:0005549">
    <property type="term" value="F:odorant binding"/>
    <property type="evidence" value="ECO:0007669"/>
    <property type="project" value="InterPro"/>
</dbReference>
<organism evidence="5 6">
    <name type="scientific">Papilio machaon</name>
    <name type="common">Old World swallowtail butterfly</name>
    <dbReference type="NCBI Taxonomy" id="76193"/>
    <lineage>
        <taxon>Eukaryota</taxon>
        <taxon>Metazoa</taxon>
        <taxon>Ecdysozoa</taxon>
        <taxon>Arthropoda</taxon>
        <taxon>Hexapoda</taxon>
        <taxon>Insecta</taxon>
        <taxon>Pterygota</taxon>
        <taxon>Neoptera</taxon>
        <taxon>Endopterygota</taxon>
        <taxon>Lepidoptera</taxon>
        <taxon>Glossata</taxon>
        <taxon>Ditrysia</taxon>
        <taxon>Papilionoidea</taxon>
        <taxon>Papilionidae</taxon>
        <taxon>Papilioninae</taxon>
        <taxon>Papilio</taxon>
    </lineage>
</organism>
<name>A0A0N1IBI9_PAPMA</name>
<evidence type="ECO:0000313" key="5">
    <source>
        <dbReference type="EMBL" id="KPJ07512.1"/>
    </source>
</evidence>
<accession>A0A0N1IBI9</accession>
<keyword evidence="2" id="KW-0813">Transport</keyword>
<keyword evidence="3" id="KW-1015">Disulfide bond</keyword>
<dbReference type="AlphaFoldDB" id="A0A0N1IBI9"/>
<keyword evidence="6" id="KW-1185">Reference proteome</keyword>
<dbReference type="FunCoup" id="A0A0N1IBI9">
    <property type="interactions" value="23"/>
</dbReference>
<proteinExistence type="inferred from homology"/>
<feature type="disulfide bond" evidence="3">
    <location>
        <begin position="40"/>
        <end position="75"/>
    </location>
</feature>
<gene>
    <name evidence="5" type="ORF">RR48_02882</name>
</gene>
<feature type="signal peptide" evidence="4">
    <location>
        <begin position="1"/>
        <end position="21"/>
    </location>
</feature>
<dbReference type="SUPFAM" id="SSF47565">
    <property type="entry name" value="Insect pheromone/odorant-binding proteins"/>
    <property type="match status" value="1"/>
</dbReference>
<feature type="disulfide bond" evidence="3">
    <location>
        <begin position="71"/>
        <end position="129"/>
    </location>
</feature>
<dbReference type="PIRSF" id="PIRSF015604">
    <property type="entry name" value="Odorant/phero_bd"/>
    <property type="match status" value="1"/>
</dbReference>
<dbReference type="EMBL" id="KQ461184">
    <property type="protein sequence ID" value="KPJ07512.1"/>
    <property type="molecule type" value="Genomic_DNA"/>
</dbReference>
<dbReference type="SMART" id="SM00708">
    <property type="entry name" value="PhBP"/>
    <property type="match status" value="1"/>
</dbReference>
<dbReference type="InterPro" id="IPR006072">
    <property type="entry name" value="Odorant/phero-bd_Lep"/>
</dbReference>
<dbReference type="Pfam" id="PF01395">
    <property type="entry name" value="PBP_GOBP"/>
    <property type="match status" value="1"/>
</dbReference>
<feature type="disulfide bond" evidence="3">
    <location>
        <begin position="118"/>
        <end position="138"/>
    </location>
</feature>
<evidence type="ECO:0000313" key="6">
    <source>
        <dbReference type="Proteomes" id="UP000053240"/>
    </source>
</evidence>
<evidence type="ECO:0000256" key="3">
    <source>
        <dbReference type="PIRSR" id="PIRSR015604-1"/>
    </source>
</evidence>
<dbReference type="InterPro" id="IPR036728">
    <property type="entry name" value="PBP_GOBP_sf"/>
</dbReference>